<feature type="binding site" evidence="8">
    <location>
        <position position="97"/>
    </location>
    <ligand>
        <name>substrate</name>
    </ligand>
</feature>
<evidence type="ECO:0000256" key="6">
    <source>
        <dbReference type="ARBA" id="ARBA00012060"/>
    </source>
</evidence>
<evidence type="ECO:0000256" key="3">
    <source>
        <dbReference type="ARBA" id="ARBA00004902"/>
    </source>
</evidence>
<dbReference type="HAMAP" id="MF_00169">
    <property type="entry name" value="AroQ"/>
    <property type="match status" value="1"/>
</dbReference>
<feature type="binding site" evidence="8">
    <location>
        <position position="104"/>
    </location>
    <ligand>
        <name>substrate</name>
    </ligand>
</feature>
<dbReference type="PROSITE" id="PS01029">
    <property type="entry name" value="DEHYDROQUINASE_II"/>
    <property type="match status" value="1"/>
</dbReference>
<evidence type="ECO:0000256" key="5">
    <source>
        <dbReference type="ARBA" id="ARBA00011193"/>
    </source>
</evidence>
<dbReference type="RefSeq" id="WP_169261243.1">
    <property type="nucleotide sequence ID" value="NZ_WTVQ01000026.1"/>
</dbReference>
<dbReference type="Gene3D" id="3.40.50.9100">
    <property type="entry name" value="Dehydroquinase, class II"/>
    <property type="match status" value="1"/>
</dbReference>
<dbReference type="PANTHER" id="PTHR21272:SF3">
    <property type="entry name" value="CATABOLIC 3-DEHYDROQUINASE"/>
    <property type="match status" value="1"/>
</dbReference>
<feature type="binding site" evidence="8">
    <location>
        <position position="91"/>
    </location>
    <ligand>
        <name>substrate</name>
    </ligand>
</feature>
<evidence type="ECO:0000256" key="8">
    <source>
        <dbReference type="HAMAP-Rule" id="MF_00169"/>
    </source>
</evidence>
<sequence>MTRSKRSKTSESTPPPQTRILVLHGPNLNLLGTREPDVYGRTTLADIHSAMEARARADGVVVESFQSNHEGQLIDRVQAAAVEGADYIIINPAGYTHTSVALRDALAAVEIPYVEVHLSNVHAREAFRHHSYFSDRATGVICGLGAYGYMAALEFALTQLRNT</sequence>
<dbReference type="NCBIfam" id="NF003806">
    <property type="entry name" value="PRK05395.1-3"/>
    <property type="match status" value="1"/>
</dbReference>
<feature type="binding site" evidence="8">
    <location>
        <begin position="118"/>
        <end position="119"/>
    </location>
    <ligand>
        <name>substrate</name>
    </ligand>
</feature>
<feature type="active site" description="Proton donor" evidence="8">
    <location>
        <position position="117"/>
    </location>
</feature>
<dbReference type="NCBIfam" id="NF003805">
    <property type="entry name" value="PRK05395.1-2"/>
    <property type="match status" value="1"/>
</dbReference>
<keyword evidence="10" id="KW-1185">Reference proteome</keyword>
<dbReference type="Pfam" id="PF01220">
    <property type="entry name" value="DHquinase_II"/>
    <property type="match status" value="1"/>
</dbReference>
<feature type="active site" description="Proton acceptor" evidence="8">
    <location>
        <position position="39"/>
    </location>
</feature>
<accession>A0ABX1QGE1</accession>
<dbReference type="EC" id="4.2.1.10" evidence="6 8"/>
<keyword evidence="8" id="KW-0028">Amino-acid biosynthesis</keyword>
<dbReference type="PIRSF" id="PIRSF001399">
    <property type="entry name" value="DHquinase_II"/>
    <property type="match status" value="1"/>
</dbReference>
<evidence type="ECO:0000256" key="1">
    <source>
        <dbReference type="ARBA" id="ARBA00001864"/>
    </source>
</evidence>
<comment type="similarity">
    <text evidence="4 8">Belongs to the type-II 3-dehydroquinase family.</text>
</comment>
<feature type="binding site" evidence="8">
    <location>
        <position position="128"/>
    </location>
    <ligand>
        <name>substrate</name>
    </ligand>
</feature>
<comment type="caution">
    <text evidence="9">The sequence shown here is derived from an EMBL/GenBank/DDBJ whole genome shotgun (WGS) entry which is preliminary data.</text>
</comment>
<comment type="subunit">
    <text evidence="5 8">Homododecamer.</text>
</comment>
<evidence type="ECO:0000313" key="10">
    <source>
        <dbReference type="Proteomes" id="UP000648984"/>
    </source>
</evidence>
<name>A0ABX1QGE1_9RHOO</name>
<dbReference type="NCBIfam" id="NF003807">
    <property type="entry name" value="PRK05395.1-4"/>
    <property type="match status" value="1"/>
</dbReference>
<protein>
    <recommendedName>
        <fullName evidence="6 8">3-dehydroquinate dehydratase</fullName>
        <shortName evidence="8">3-dehydroquinase</shortName>
        <ecNumber evidence="6 8">4.2.1.10</ecNumber>
    </recommendedName>
    <alternativeName>
        <fullName evidence="8">Type II DHQase</fullName>
    </alternativeName>
</protein>
<dbReference type="InterPro" id="IPR018509">
    <property type="entry name" value="DHquinase_II_CS"/>
</dbReference>
<feature type="site" description="Transition state stabilizer" evidence="8">
    <location>
        <position position="34"/>
    </location>
</feature>
<dbReference type="GO" id="GO:0003855">
    <property type="term" value="F:3-dehydroquinate dehydratase activity"/>
    <property type="evidence" value="ECO:0007669"/>
    <property type="project" value="UniProtKB-EC"/>
</dbReference>
<dbReference type="EMBL" id="WTVQ01000026">
    <property type="protein sequence ID" value="NMG76090.1"/>
    <property type="molecule type" value="Genomic_DNA"/>
</dbReference>
<dbReference type="InterPro" id="IPR036441">
    <property type="entry name" value="DHquinase_II_sf"/>
</dbReference>
<evidence type="ECO:0000313" key="9">
    <source>
        <dbReference type="EMBL" id="NMG76090.1"/>
    </source>
</evidence>
<evidence type="ECO:0000256" key="4">
    <source>
        <dbReference type="ARBA" id="ARBA00011037"/>
    </source>
</evidence>
<comment type="pathway">
    <text evidence="3 8">Metabolic intermediate biosynthesis; chorismate biosynthesis; chorismate from D-erythrose 4-phosphate and phosphoenolpyruvate: step 3/7.</text>
</comment>
<dbReference type="Proteomes" id="UP000648984">
    <property type="component" value="Unassembled WGS sequence"/>
</dbReference>
<organism evidence="9 10">
    <name type="scientific">Aromatoleum diolicum</name>
    <dbReference type="NCBI Taxonomy" id="75796"/>
    <lineage>
        <taxon>Bacteria</taxon>
        <taxon>Pseudomonadati</taxon>
        <taxon>Pseudomonadota</taxon>
        <taxon>Betaproteobacteria</taxon>
        <taxon>Rhodocyclales</taxon>
        <taxon>Rhodocyclaceae</taxon>
        <taxon>Aromatoleum</taxon>
    </lineage>
</organism>
<comment type="catalytic activity">
    <reaction evidence="1 8">
        <text>3-dehydroquinate = 3-dehydroshikimate + H2O</text>
        <dbReference type="Rhea" id="RHEA:21096"/>
        <dbReference type="ChEBI" id="CHEBI:15377"/>
        <dbReference type="ChEBI" id="CHEBI:16630"/>
        <dbReference type="ChEBI" id="CHEBI:32364"/>
        <dbReference type="EC" id="4.2.1.10"/>
    </reaction>
</comment>
<comment type="function">
    <text evidence="2 8">Catalyzes a trans-dehydration via an enolate intermediate.</text>
</comment>
<gene>
    <name evidence="8 9" type="primary">aroQ</name>
    <name evidence="9" type="ORF">GPA25_15080</name>
</gene>
<keyword evidence="7 8" id="KW-0456">Lyase</keyword>
<dbReference type="PANTHER" id="PTHR21272">
    <property type="entry name" value="CATABOLIC 3-DEHYDROQUINASE"/>
    <property type="match status" value="1"/>
</dbReference>
<keyword evidence="8" id="KW-0057">Aromatic amino acid biosynthesis</keyword>
<dbReference type="SUPFAM" id="SSF52304">
    <property type="entry name" value="Type II 3-dehydroquinate dehydratase"/>
    <property type="match status" value="1"/>
</dbReference>
<reference evidence="9 10" key="1">
    <citation type="submission" date="2019-12" db="EMBL/GenBank/DDBJ databases">
        <title>Comparative genomics gives insights into the taxonomy of the Azoarcus-Aromatoleum group and reveals separate origins of nif in the plant-associated Azoarcus and non-plant-associated Aromatoleum sub-groups.</title>
        <authorList>
            <person name="Lafos M."/>
            <person name="Maluk M."/>
            <person name="Batista M."/>
            <person name="Junghare M."/>
            <person name="Carmona M."/>
            <person name="Faoro H."/>
            <person name="Cruz L.M."/>
            <person name="Battistoni F."/>
            <person name="De Souza E."/>
            <person name="Pedrosa F."/>
            <person name="Chen W.-M."/>
            <person name="Poole P.S."/>
            <person name="Dixon R.A."/>
            <person name="James E.K."/>
        </authorList>
    </citation>
    <scope>NUCLEOTIDE SEQUENCE [LARGE SCALE GENOMIC DNA]</scope>
    <source>
        <strain evidence="9 10">22Lin</strain>
    </source>
</reference>
<dbReference type="CDD" id="cd00466">
    <property type="entry name" value="DHQase_II"/>
    <property type="match status" value="1"/>
</dbReference>
<evidence type="ECO:0000256" key="2">
    <source>
        <dbReference type="ARBA" id="ARBA00003924"/>
    </source>
</evidence>
<proteinExistence type="inferred from homology"/>
<evidence type="ECO:0000256" key="7">
    <source>
        <dbReference type="ARBA" id="ARBA00023239"/>
    </source>
</evidence>
<dbReference type="NCBIfam" id="NF003804">
    <property type="entry name" value="PRK05395.1-1"/>
    <property type="match status" value="1"/>
</dbReference>
<dbReference type="NCBIfam" id="TIGR01088">
    <property type="entry name" value="aroQ"/>
    <property type="match status" value="1"/>
</dbReference>
<dbReference type="InterPro" id="IPR001874">
    <property type="entry name" value="DHquinase_II"/>
</dbReference>